<proteinExistence type="predicted"/>
<sequence length="358" mass="39238">MSKQREKRASIVDVAKRAEVSRQTVSNVINRPETVLPATRERVYAAISELGYRANQSARRLRTQQTATVGIRVDDAPDNLAGMIYDKFLHHLTVFAGESGRRILLFASRGYGDEIAEYRALTSSDDVDAFIITDTAAGDPRVDWFIKNKIPFVCFGRPWGRDSLLDDEVPWVDVDGKYGVALGTKELRDRGCKRIGYVGWPSPSGTGEDRHLGWRETVTEWGYSEAEMESLSIFTSENIEGGIKAVQQFCTLDADQRPDGVVCASDLLAAGVLLGSNGTIPAIGFDNSALAMSLGFDSIEQPLQQVADATVRILDRVAPLNSSKRPADSDLHILLRPCLACNSGLRPRLSAPALKPQN</sequence>
<dbReference type="AlphaFoldDB" id="K9EGE2"/>
<evidence type="ECO:0000259" key="4">
    <source>
        <dbReference type="PROSITE" id="PS50932"/>
    </source>
</evidence>
<dbReference type="InterPro" id="IPR028082">
    <property type="entry name" value="Peripla_BP_I"/>
</dbReference>
<dbReference type="CDD" id="cd01392">
    <property type="entry name" value="HTH_LacI"/>
    <property type="match status" value="1"/>
</dbReference>
<dbReference type="PROSITE" id="PS00356">
    <property type="entry name" value="HTH_LACI_1"/>
    <property type="match status" value="1"/>
</dbReference>
<dbReference type="GO" id="GO:0003700">
    <property type="term" value="F:DNA-binding transcription factor activity"/>
    <property type="evidence" value="ECO:0007669"/>
    <property type="project" value="TreeGrafter"/>
</dbReference>
<evidence type="ECO:0000256" key="1">
    <source>
        <dbReference type="ARBA" id="ARBA00023015"/>
    </source>
</evidence>
<evidence type="ECO:0000313" key="6">
    <source>
        <dbReference type="Proteomes" id="UP000009888"/>
    </source>
</evidence>
<dbReference type="Gene3D" id="1.10.260.40">
    <property type="entry name" value="lambda repressor-like DNA-binding domains"/>
    <property type="match status" value="1"/>
</dbReference>
<evidence type="ECO:0000313" key="5">
    <source>
        <dbReference type="EMBL" id="EKU94916.1"/>
    </source>
</evidence>
<protein>
    <recommendedName>
        <fullName evidence="4">HTH lacI-type domain-containing protein</fullName>
    </recommendedName>
</protein>
<keyword evidence="3" id="KW-0804">Transcription</keyword>
<dbReference type="InterPro" id="IPR001761">
    <property type="entry name" value="Peripla_BP/Lac1_sug-bd_dom"/>
</dbReference>
<dbReference type="RefSeq" id="WP_007001576.1">
    <property type="nucleotide sequence ID" value="NZ_JH992955.1"/>
</dbReference>
<dbReference type="PROSITE" id="PS50932">
    <property type="entry name" value="HTH_LACI_2"/>
    <property type="match status" value="1"/>
</dbReference>
<keyword evidence="2" id="KW-0238">DNA-binding</keyword>
<dbReference type="SMART" id="SM00354">
    <property type="entry name" value="HTH_LACI"/>
    <property type="match status" value="1"/>
</dbReference>
<dbReference type="eggNOG" id="COG1609">
    <property type="taxonomic scope" value="Bacteria"/>
</dbReference>
<dbReference type="Gene3D" id="3.40.50.2300">
    <property type="match status" value="2"/>
</dbReference>
<evidence type="ECO:0000256" key="3">
    <source>
        <dbReference type="ARBA" id="ARBA00023163"/>
    </source>
</evidence>
<dbReference type="EMBL" id="AGWL01000007">
    <property type="protein sequence ID" value="EKU94916.1"/>
    <property type="molecule type" value="Genomic_DNA"/>
</dbReference>
<dbReference type="Pfam" id="PF00356">
    <property type="entry name" value="LacI"/>
    <property type="match status" value="1"/>
</dbReference>
<dbReference type="PATRIC" id="fig|883066.3.peg.1434"/>
<dbReference type="PANTHER" id="PTHR30146:SF109">
    <property type="entry name" value="HTH-TYPE TRANSCRIPTIONAL REGULATOR GALS"/>
    <property type="match status" value="1"/>
</dbReference>
<dbReference type="SUPFAM" id="SSF47413">
    <property type="entry name" value="lambda repressor-like DNA-binding domains"/>
    <property type="match status" value="1"/>
</dbReference>
<gene>
    <name evidence="5" type="ORF">HMPREF9233_01370</name>
</gene>
<dbReference type="InterPro" id="IPR010982">
    <property type="entry name" value="Lambda_DNA-bd_dom_sf"/>
</dbReference>
<keyword evidence="6" id="KW-1185">Reference proteome</keyword>
<dbReference type="STRING" id="202789.GCA_001457435_00739"/>
<accession>K9EGE2</accession>
<name>K9EGE2_9ACTO</name>
<comment type="caution">
    <text evidence="5">The sequence shown here is derived from an EMBL/GenBank/DDBJ whole genome shotgun (WGS) entry which is preliminary data.</text>
</comment>
<dbReference type="HOGENOM" id="CLU_037628_6_1_11"/>
<evidence type="ECO:0000256" key="2">
    <source>
        <dbReference type="ARBA" id="ARBA00023125"/>
    </source>
</evidence>
<reference evidence="5 6" key="1">
    <citation type="submission" date="2012-09" db="EMBL/GenBank/DDBJ databases">
        <title>The Genome Sequence of Actinobaculum massiliae ACS-171-V-COL2.</title>
        <authorList>
            <consortium name="The Broad Institute Genome Sequencing Platform"/>
            <person name="Earl A."/>
            <person name="Ward D."/>
            <person name="Feldgarden M."/>
            <person name="Gevers D."/>
            <person name="Saerens B."/>
            <person name="Vaneechoutte M."/>
            <person name="Walker B."/>
            <person name="Young S.K."/>
            <person name="Zeng Q."/>
            <person name="Gargeya S."/>
            <person name="Fitzgerald M."/>
            <person name="Haas B."/>
            <person name="Abouelleil A."/>
            <person name="Alvarado L."/>
            <person name="Arachchi H.M."/>
            <person name="Berlin A."/>
            <person name="Chapman S.B."/>
            <person name="Goldberg J."/>
            <person name="Griggs A."/>
            <person name="Gujja S."/>
            <person name="Hansen M."/>
            <person name="Howarth C."/>
            <person name="Imamovic A."/>
            <person name="Larimer J."/>
            <person name="McCowen C."/>
            <person name="Montmayeur A."/>
            <person name="Murphy C."/>
            <person name="Neiman D."/>
            <person name="Pearson M."/>
            <person name="Priest M."/>
            <person name="Roberts A."/>
            <person name="Saif S."/>
            <person name="Shea T."/>
            <person name="Sisk P."/>
            <person name="Sykes S."/>
            <person name="Wortman J."/>
            <person name="Nusbaum C."/>
            <person name="Birren B."/>
        </authorList>
    </citation>
    <scope>NUCLEOTIDE SEQUENCE [LARGE SCALE GENOMIC DNA]</scope>
    <source>
        <strain evidence="6">ACS-171-V-Col2</strain>
    </source>
</reference>
<dbReference type="PANTHER" id="PTHR30146">
    <property type="entry name" value="LACI-RELATED TRANSCRIPTIONAL REPRESSOR"/>
    <property type="match status" value="1"/>
</dbReference>
<feature type="domain" description="HTH lacI-type" evidence="4">
    <location>
        <begin position="9"/>
        <end position="63"/>
    </location>
</feature>
<dbReference type="Proteomes" id="UP000009888">
    <property type="component" value="Unassembled WGS sequence"/>
</dbReference>
<organism evidence="5 6">
    <name type="scientific">Actinobaculum massiliense ACS-171-V-Col2</name>
    <dbReference type="NCBI Taxonomy" id="883066"/>
    <lineage>
        <taxon>Bacteria</taxon>
        <taxon>Bacillati</taxon>
        <taxon>Actinomycetota</taxon>
        <taxon>Actinomycetes</taxon>
        <taxon>Actinomycetales</taxon>
        <taxon>Actinomycetaceae</taxon>
        <taxon>Actinobaculum</taxon>
    </lineage>
</organism>
<dbReference type="InterPro" id="IPR000843">
    <property type="entry name" value="HTH_LacI"/>
</dbReference>
<keyword evidence="1" id="KW-0805">Transcription regulation</keyword>
<dbReference type="SUPFAM" id="SSF53822">
    <property type="entry name" value="Periplasmic binding protein-like I"/>
    <property type="match status" value="1"/>
</dbReference>
<dbReference type="Pfam" id="PF00532">
    <property type="entry name" value="Peripla_BP_1"/>
    <property type="match status" value="1"/>
</dbReference>
<dbReference type="GO" id="GO:0000976">
    <property type="term" value="F:transcription cis-regulatory region binding"/>
    <property type="evidence" value="ECO:0007669"/>
    <property type="project" value="TreeGrafter"/>
</dbReference>